<evidence type="ECO:0000313" key="2">
    <source>
        <dbReference type="Proteomes" id="UP000019225"/>
    </source>
</evidence>
<name>W5WTI5_9PSEU</name>
<dbReference type="HOGENOM" id="CLU_3291267_0_0_11"/>
<protein>
    <submittedName>
        <fullName evidence="1">Uncharacterized protein</fullName>
    </submittedName>
</protein>
<gene>
    <name evidence="1" type="ORF">KALB_8117</name>
</gene>
<dbReference type="STRING" id="1449976.KALB_8117"/>
<dbReference type="AlphaFoldDB" id="W5WTI5"/>
<accession>W5WTI5</accession>
<keyword evidence="2" id="KW-1185">Reference proteome</keyword>
<dbReference type="KEGG" id="kal:KALB_8117"/>
<proteinExistence type="predicted"/>
<dbReference type="EMBL" id="CP007155">
    <property type="protein sequence ID" value="AHI01475.1"/>
    <property type="molecule type" value="Genomic_DNA"/>
</dbReference>
<reference evidence="1 2" key="1">
    <citation type="journal article" date="2014" name="BMC Genomics">
        <title>Complete genome sequence of producer of the glycopeptide antibiotic Aculeximycin Kutzneria albida DSM 43870T, a representative of minor genus of Pseudonocardiaceae.</title>
        <authorList>
            <person name="Rebets Y."/>
            <person name="Tokovenko B."/>
            <person name="Lushchyk I."/>
            <person name="Ruckert C."/>
            <person name="Zaburannyi N."/>
            <person name="Bechthold A."/>
            <person name="Kalinowski J."/>
            <person name="Luzhetskyy A."/>
        </authorList>
    </citation>
    <scope>NUCLEOTIDE SEQUENCE [LARGE SCALE GENOMIC DNA]</scope>
    <source>
        <strain evidence="1">DSM 43870</strain>
    </source>
</reference>
<organism evidence="1 2">
    <name type="scientific">Kutzneria albida DSM 43870</name>
    <dbReference type="NCBI Taxonomy" id="1449976"/>
    <lineage>
        <taxon>Bacteria</taxon>
        <taxon>Bacillati</taxon>
        <taxon>Actinomycetota</taxon>
        <taxon>Actinomycetes</taxon>
        <taxon>Pseudonocardiales</taxon>
        <taxon>Pseudonocardiaceae</taxon>
        <taxon>Kutzneria</taxon>
    </lineage>
</organism>
<dbReference type="Proteomes" id="UP000019225">
    <property type="component" value="Chromosome"/>
</dbReference>
<sequence>MKVPFTALNAVNGTFMTLLSFISKDEFDSLYLGAEHEESS</sequence>
<evidence type="ECO:0000313" key="1">
    <source>
        <dbReference type="EMBL" id="AHI01475.1"/>
    </source>
</evidence>